<feature type="transmembrane region" description="Helical" evidence="7">
    <location>
        <begin position="144"/>
        <end position="167"/>
    </location>
</feature>
<keyword evidence="2" id="KW-0813">Transport</keyword>
<reference evidence="9" key="1">
    <citation type="journal article" date="2014" name="Int. J. Syst. Evol. Microbiol.">
        <title>Complete genome sequence of Corynebacterium casei LMG S-19264T (=DSM 44701T), isolated from a smear-ripened cheese.</title>
        <authorList>
            <consortium name="US DOE Joint Genome Institute (JGI-PGF)"/>
            <person name="Walter F."/>
            <person name="Albersmeier A."/>
            <person name="Kalinowski J."/>
            <person name="Ruckert C."/>
        </authorList>
    </citation>
    <scope>NUCLEOTIDE SEQUENCE</scope>
    <source>
        <strain evidence="9">JCM 3093</strain>
    </source>
</reference>
<feature type="transmembrane region" description="Helical" evidence="7">
    <location>
        <begin position="365"/>
        <end position="388"/>
    </location>
</feature>
<dbReference type="InterPro" id="IPR020846">
    <property type="entry name" value="MFS_dom"/>
</dbReference>
<dbReference type="GO" id="GO:0022857">
    <property type="term" value="F:transmembrane transporter activity"/>
    <property type="evidence" value="ECO:0007669"/>
    <property type="project" value="InterPro"/>
</dbReference>
<feature type="transmembrane region" description="Helical" evidence="7">
    <location>
        <begin position="434"/>
        <end position="459"/>
    </location>
</feature>
<organism evidence="9 10">
    <name type="scientific">Planomonospora parontospora</name>
    <dbReference type="NCBI Taxonomy" id="58119"/>
    <lineage>
        <taxon>Bacteria</taxon>
        <taxon>Bacillati</taxon>
        <taxon>Actinomycetota</taxon>
        <taxon>Actinomycetes</taxon>
        <taxon>Streptosporangiales</taxon>
        <taxon>Streptosporangiaceae</taxon>
        <taxon>Planomonospora</taxon>
    </lineage>
</organism>
<dbReference type="PRINTS" id="PR01036">
    <property type="entry name" value="TCRTETB"/>
</dbReference>
<reference evidence="9" key="2">
    <citation type="submission" date="2022-09" db="EMBL/GenBank/DDBJ databases">
        <authorList>
            <person name="Sun Q."/>
            <person name="Ohkuma M."/>
        </authorList>
    </citation>
    <scope>NUCLEOTIDE SEQUENCE</scope>
    <source>
        <strain evidence="9">JCM 3093</strain>
    </source>
</reference>
<dbReference type="AlphaFoldDB" id="A0AA37BIP0"/>
<dbReference type="PROSITE" id="PS50850">
    <property type="entry name" value="MFS"/>
    <property type="match status" value="1"/>
</dbReference>
<evidence type="ECO:0000256" key="1">
    <source>
        <dbReference type="ARBA" id="ARBA00004651"/>
    </source>
</evidence>
<dbReference type="PANTHER" id="PTHR42718:SF42">
    <property type="entry name" value="EXPORT PROTEIN"/>
    <property type="match status" value="1"/>
</dbReference>
<keyword evidence="5 7" id="KW-1133">Transmembrane helix</keyword>
<feature type="domain" description="Major facilitator superfamily (MFS) profile" evidence="8">
    <location>
        <begin position="19"/>
        <end position="464"/>
    </location>
</feature>
<feature type="transmembrane region" description="Helical" evidence="7">
    <location>
        <begin position="337"/>
        <end position="359"/>
    </location>
</feature>
<evidence type="ECO:0000256" key="5">
    <source>
        <dbReference type="ARBA" id="ARBA00022989"/>
    </source>
</evidence>
<dbReference type="InterPro" id="IPR036259">
    <property type="entry name" value="MFS_trans_sf"/>
</dbReference>
<comment type="subcellular location">
    <subcellularLocation>
        <location evidence="1">Cell membrane</location>
        <topology evidence="1">Multi-pass membrane protein</topology>
    </subcellularLocation>
</comment>
<evidence type="ECO:0000256" key="7">
    <source>
        <dbReference type="SAM" id="Phobius"/>
    </source>
</evidence>
<dbReference type="PANTHER" id="PTHR42718">
    <property type="entry name" value="MAJOR FACILITATOR SUPERFAMILY MULTIDRUG TRANSPORTER MFSC"/>
    <property type="match status" value="1"/>
</dbReference>
<dbReference type="Gene3D" id="1.20.1250.20">
    <property type="entry name" value="MFS general substrate transporter like domains"/>
    <property type="match status" value="1"/>
</dbReference>
<feature type="transmembrane region" description="Helical" evidence="7">
    <location>
        <begin position="203"/>
        <end position="223"/>
    </location>
</feature>
<proteinExistence type="predicted"/>
<feature type="transmembrane region" description="Helical" evidence="7">
    <location>
        <begin position="235"/>
        <end position="252"/>
    </location>
</feature>
<evidence type="ECO:0000256" key="4">
    <source>
        <dbReference type="ARBA" id="ARBA00022692"/>
    </source>
</evidence>
<dbReference type="Gene3D" id="1.20.1720.10">
    <property type="entry name" value="Multidrug resistance protein D"/>
    <property type="match status" value="1"/>
</dbReference>
<feature type="transmembrane region" description="Helical" evidence="7">
    <location>
        <begin position="84"/>
        <end position="104"/>
    </location>
</feature>
<feature type="transmembrane region" description="Helical" evidence="7">
    <location>
        <begin position="54"/>
        <end position="77"/>
    </location>
</feature>
<dbReference type="SUPFAM" id="SSF103473">
    <property type="entry name" value="MFS general substrate transporter"/>
    <property type="match status" value="2"/>
</dbReference>
<dbReference type="RefSeq" id="WP_191896055.1">
    <property type="nucleotide sequence ID" value="NZ_BMQD01000012.1"/>
</dbReference>
<accession>A0AA37BIP0</accession>
<dbReference type="Pfam" id="PF07690">
    <property type="entry name" value="MFS_1"/>
    <property type="match status" value="1"/>
</dbReference>
<dbReference type="Proteomes" id="UP000627984">
    <property type="component" value="Unassembled WGS sequence"/>
</dbReference>
<dbReference type="GO" id="GO:0005886">
    <property type="term" value="C:plasma membrane"/>
    <property type="evidence" value="ECO:0007669"/>
    <property type="project" value="UniProtKB-SubCell"/>
</dbReference>
<feature type="transmembrane region" description="Helical" evidence="7">
    <location>
        <begin position="409"/>
        <end position="428"/>
    </location>
</feature>
<comment type="caution">
    <text evidence="9">The sequence shown here is derived from an EMBL/GenBank/DDBJ whole genome shotgun (WGS) entry which is preliminary data.</text>
</comment>
<dbReference type="EMBL" id="BMQD01000012">
    <property type="protein sequence ID" value="GGK76439.1"/>
    <property type="molecule type" value="Genomic_DNA"/>
</dbReference>
<feature type="transmembrane region" description="Helical" evidence="7">
    <location>
        <begin position="110"/>
        <end position="132"/>
    </location>
</feature>
<dbReference type="CDD" id="cd17321">
    <property type="entry name" value="MFS_MMR_MDR_like"/>
    <property type="match status" value="1"/>
</dbReference>
<feature type="transmembrane region" description="Helical" evidence="7">
    <location>
        <begin position="173"/>
        <end position="191"/>
    </location>
</feature>
<evidence type="ECO:0000256" key="2">
    <source>
        <dbReference type="ARBA" id="ARBA00022448"/>
    </source>
</evidence>
<feature type="transmembrane region" description="Helical" evidence="7">
    <location>
        <begin position="307"/>
        <end position="325"/>
    </location>
</feature>
<keyword evidence="6 7" id="KW-0472">Membrane</keyword>
<evidence type="ECO:0000256" key="6">
    <source>
        <dbReference type="ARBA" id="ARBA00023136"/>
    </source>
</evidence>
<dbReference type="InterPro" id="IPR004638">
    <property type="entry name" value="EmrB-like"/>
</dbReference>
<evidence type="ECO:0000256" key="3">
    <source>
        <dbReference type="ARBA" id="ARBA00022475"/>
    </source>
</evidence>
<protein>
    <submittedName>
        <fullName evidence="9">MFS transporter</fullName>
    </submittedName>
</protein>
<feature type="transmembrane region" description="Helical" evidence="7">
    <location>
        <begin position="273"/>
        <end position="295"/>
    </location>
</feature>
<dbReference type="NCBIfam" id="TIGR00711">
    <property type="entry name" value="efflux_EmrB"/>
    <property type="match status" value="1"/>
</dbReference>
<keyword evidence="3" id="KW-1003">Cell membrane</keyword>
<evidence type="ECO:0000259" key="8">
    <source>
        <dbReference type="PROSITE" id="PS50850"/>
    </source>
</evidence>
<dbReference type="InterPro" id="IPR011701">
    <property type="entry name" value="MFS"/>
</dbReference>
<evidence type="ECO:0000313" key="10">
    <source>
        <dbReference type="Proteomes" id="UP000627984"/>
    </source>
</evidence>
<keyword evidence="4 7" id="KW-0812">Transmembrane</keyword>
<gene>
    <name evidence="9" type="ORF">GCM10010126_39610</name>
</gene>
<evidence type="ECO:0000313" key="9">
    <source>
        <dbReference type="EMBL" id="GGK76439.1"/>
    </source>
</evidence>
<feature type="transmembrane region" description="Helical" evidence="7">
    <location>
        <begin position="20"/>
        <end position="42"/>
    </location>
</feature>
<sequence length="482" mass="49140">MTLSDNSLPAYPKARQRWTLILASFASFMVGLDVLVVTTALPTLHEELGAGVSGLGWTVSAYELGFAAFILTGAALGDRFGRRALFVTGVGLFTLSSALCAMSGTIEILIAARALQGVGGGIAIALALAVIADATPPQERGAAFGVWGAISGVAVAAGPLVGGLIIQGFAWQWIFWLNVPVGVVLIVMSLMKIAETRGETRAVDLLGLVLSTLGVFGIAQALIRGGEVGWTSPAVLGGFIGGAVALVLFVIWETRASSPMMPLSMFRNRSFTGGCLTSFVLAAALYGNGFVFAQYLQLAEGNDPLGVGIRLLPWVGLAIFISPIAGKMADSMGERPLVIVGLLLHGIGFLAIALMASAGTGYGPMIFPLLLAGIGVSIAFPTVASAVMRSVSPMEVGIAAGVSNTIRQVGAVFGVAAAAAVFTAAGGYGASERFVAGFTPATIVLAVITFAGVAAALIIRRPDYEASAAPMPPEAQPGPATS</sequence>
<name>A0AA37BIP0_9ACTN</name>